<dbReference type="PRINTS" id="PR01210">
    <property type="entry name" value="GGTRANSPTASE"/>
</dbReference>
<dbReference type="SUPFAM" id="SSF56235">
    <property type="entry name" value="N-terminal nucleophile aminohydrolases (Ntn hydrolases)"/>
    <property type="match status" value="1"/>
</dbReference>
<dbReference type="InterPro" id="IPR043137">
    <property type="entry name" value="GGT_ssub_C"/>
</dbReference>
<dbReference type="Gene3D" id="1.10.246.130">
    <property type="match status" value="1"/>
</dbReference>
<dbReference type="InterPro" id="IPR029055">
    <property type="entry name" value="Ntn_hydrolases_N"/>
</dbReference>
<dbReference type="Proteomes" id="UP001164286">
    <property type="component" value="Unassembled WGS sequence"/>
</dbReference>
<comment type="caution">
    <text evidence="1">The sequence shown here is derived from an EMBL/GenBank/DDBJ whole genome shotgun (WGS) entry which is preliminary data.</text>
</comment>
<dbReference type="PANTHER" id="PTHR43881">
    <property type="entry name" value="GAMMA-GLUTAMYLTRANSPEPTIDASE (AFU_ORTHOLOGUE AFUA_4G13580)"/>
    <property type="match status" value="1"/>
</dbReference>
<organism evidence="1 2">
    <name type="scientific">Dioszegia hungarica</name>
    <dbReference type="NCBI Taxonomy" id="4972"/>
    <lineage>
        <taxon>Eukaryota</taxon>
        <taxon>Fungi</taxon>
        <taxon>Dikarya</taxon>
        <taxon>Basidiomycota</taxon>
        <taxon>Agaricomycotina</taxon>
        <taxon>Tremellomycetes</taxon>
        <taxon>Tremellales</taxon>
        <taxon>Bulleribasidiaceae</taxon>
        <taxon>Dioszegia</taxon>
    </lineage>
</organism>
<reference evidence="1" key="1">
    <citation type="journal article" date="2022" name="G3 (Bethesda)">
        <title>High quality genome of the basidiomycete yeast Dioszegia hungarica PDD-24b-2 isolated from cloud water.</title>
        <authorList>
            <person name="Jarrige D."/>
            <person name="Haridas S."/>
            <person name="Bleykasten-Grosshans C."/>
            <person name="Joly M."/>
            <person name="Nadalig T."/>
            <person name="Sancelme M."/>
            <person name="Vuilleumier S."/>
            <person name="Grigoriev I.V."/>
            <person name="Amato P."/>
            <person name="Bringel F."/>
        </authorList>
    </citation>
    <scope>NUCLEOTIDE SEQUENCE</scope>
    <source>
        <strain evidence="1">PDD-24b-2</strain>
    </source>
</reference>
<dbReference type="AlphaFoldDB" id="A0AA38H4S4"/>
<dbReference type="Gene3D" id="3.60.20.40">
    <property type="match status" value="1"/>
</dbReference>
<dbReference type="EMBL" id="JAKWFO010000008">
    <property type="protein sequence ID" value="KAI9633845.1"/>
    <property type="molecule type" value="Genomic_DNA"/>
</dbReference>
<accession>A0AA38H4S4</accession>
<keyword evidence="2" id="KW-1185">Reference proteome</keyword>
<proteinExistence type="predicted"/>
<dbReference type="Pfam" id="PF01019">
    <property type="entry name" value="G_glu_transpept"/>
    <property type="match status" value="1"/>
</dbReference>
<dbReference type="InterPro" id="IPR052896">
    <property type="entry name" value="GGT-like_enzyme"/>
</dbReference>
<dbReference type="PANTHER" id="PTHR43881:SF1">
    <property type="entry name" value="GAMMA-GLUTAMYLTRANSPEPTIDASE (AFU_ORTHOLOGUE AFUA_4G13580)"/>
    <property type="match status" value="1"/>
</dbReference>
<gene>
    <name evidence="1" type="ORF">MKK02DRAFT_28603</name>
</gene>
<dbReference type="InterPro" id="IPR043138">
    <property type="entry name" value="GGT_lsub"/>
</dbReference>
<protein>
    <submittedName>
        <fullName evidence="1">Lincomycin-condensing protein lmbA</fullName>
    </submittedName>
</protein>
<evidence type="ECO:0000313" key="2">
    <source>
        <dbReference type="Proteomes" id="UP001164286"/>
    </source>
</evidence>
<dbReference type="GeneID" id="77726805"/>
<name>A0AA38H4S4_9TREE</name>
<sequence length="586" mass="61964">MSPIDHSRLHPSYDPKYAHFASRRSTVFSAKGAVVTSQPLGKSCNAGIEILNKGGNAADAAIAVAAAMNVTEPVMTGLGGDIFCLFWDAKAKKVRGINGSGRAPKALNLELLRSQGVQGDEIPLNNLNSVTVPCAAAGWIKTVEEFGSGKLTMAEILEPAIRMAREGVPVHEITSDAWQGAEALLKRASPNSAEMLMPNGKAPLPSHIMTHPELADSLEAIAKDGHKGYYTGRIAQAIVDLVKSGGGVMTMEDVAECDAEVIQPIKYDFKVGEGGDKGVSLWECPPNGQGLTALVALGIVEAVETQHGVDVLDLEHNSATYLHILIEAMRLAFADTRYYVADPKSGNVPVDELLSKSYLASRAALINLKKATPVQRGQPVKSSDTIYLATSDKDGNSCSFIASNYAGFGTGAIPKGCGFTLQNRGTGFTLAEGHPNCVQGGKRPYHTIIPAMATIGDELLMSFGVMGGFMQPQGHVQVLLNKLRGFSAQACLDAPRFCISAGLPETGAAPSTAGNMDSEIWFEEGIPTEVIEELRGMGHNCEVATGFKRGTLGKGQIMQQINDPSGRRVWACGSDLRGDGAAMGQI</sequence>
<evidence type="ECO:0000313" key="1">
    <source>
        <dbReference type="EMBL" id="KAI9633845.1"/>
    </source>
</evidence>
<dbReference type="RefSeq" id="XP_052943622.1">
    <property type="nucleotide sequence ID" value="XM_053087600.1"/>
</dbReference>